<organism evidence="1 2">
    <name type="scientific">Clathrospora elynae</name>
    <dbReference type="NCBI Taxonomy" id="706981"/>
    <lineage>
        <taxon>Eukaryota</taxon>
        <taxon>Fungi</taxon>
        <taxon>Dikarya</taxon>
        <taxon>Ascomycota</taxon>
        <taxon>Pezizomycotina</taxon>
        <taxon>Dothideomycetes</taxon>
        <taxon>Pleosporomycetidae</taxon>
        <taxon>Pleosporales</taxon>
        <taxon>Diademaceae</taxon>
        <taxon>Clathrospora</taxon>
    </lineage>
</organism>
<name>A0A6A5T509_9PLEO</name>
<gene>
    <name evidence="1" type="ORF">EJ02DRAFT_439899</name>
</gene>
<dbReference type="PANTHER" id="PTHR12111:SF1">
    <property type="entry name" value="SPLICING FACTOR YJU2"/>
    <property type="match status" value="1"/>
</dbReference>
<dbReference type="GO" id="GO:0000398">
    <property type="term" value="P:mRNA splicing, via spliceosome"/>
    <property type="evidence" value="ECO:0007669"/>
    <property type="project" value="InterPro"/>
</dbReference>
<dbReference type="PANTHER" id="PTHR12111">
    <property type="entry name" value="SPLICING FACTOR YJU2"/>
    <property type="match status" value="1"/>
</dbReference>
<sequence length="187" mass="21311">MADRKPLRRYYPADFDPSRIARSRSPKAPQKHVVNFACPFRSMKCTSCGHYMIKGMIVRLHCKCKSCGGEIIFETDPKNMDYRLVRGAKREYGTWRDEERVGDTEEQWLDRLECEDAERNDVQEQNTTAMENLERKTQDAKAAMAVPDALDAIRAVNARREKVEGNTVVHTLTAAKDVEDAADAEIA</sequence>
<accession>A0A6A5T509</accession>
<dbReference type="GO" id="GO:0071006">
    <property type="term" value="C:U2-type catalytic step 1 spliceosome"/>
    <property type="evidence" value="ECO:0007669"/>
    <property type="project" value="TreeGrafter"/>
</dbReference>
<protein>
    <submittedName>
        <fullName evidence="1">Uncharacterized protein</fullName>
    </submittedName>
</protein>
<dbReference type="InterPro" id="IPR007590">
    <property type="entry name" value="Saf4/Yju2"/>
</dbReference>
<proteinExistence type="predicted"/>
<reference evidence="1" key="1">
    <citation type="journal article" date="2020" name="Stud. Mycol.">
        <title>101 Dothideomycetes genomes: a test case for predicting lifestyles and emergence of pathogens.</title>
        <authorList>
            <person name="Haridas S."/>
            <person name="Albert R."/>
            <person name="Binder M."/>
            <person name="Bloem J."/>
            <person name="Labutti K."/>
            <person name="Salamov A."/>
            <person name="Andreopoulos B."/>
            <person name="Baker S."/>
            <person name="Barry K."/>
            <person name="Bills G."/>
            <person name="Bluhm B."/>
            <person name="Cannon C."/>
            <person name="Castanera R."/>
            <person name="Culley D."/>
            <person name="Daum C."/>
            <person name="Ezra D."/>
            <person name="Gonzalez J."/>
            <person name="Henrissat B."/>
            <person name="Kuo A."/>
            <person name="Liang C."/>
            <person name="Lipzen A."/>
            <person name="Lutzoni F."/>
            <person name="Magnuson J."/>
            <person name="Mondo S."/>
            <person name="Nolan M."/>
            <person name="Ohm R."/>
            <person name="Pangilinan J."/>
            <person name="Park H.-J."/>
            <person name="Ramirez L."/>
            <person name="Alfaro M."/>
            <person name="Sun H."/>
            <person name="Tritt A."/>
            <person name="Yoshinaga Y."/>
            <person name="Zwiers L.-H."/>
            <person name="Turgeon B."/>
            <person name="Goodwin S."/>
            <person name="Spatafora J."/>
            <person name="Crous P."/>
            <person name="Grigoriev I."/>
        </authorList>
    </citation>
    <scope>NUCLEOTIDE SEQUENCE</scope>
    <source>
        <strain evidence="1">CBS 161.51</strain>
    </source>
</reference>
<evidence type="ECO:0000313" key="2">
    <source>
        <dbReference type="Proteomes" id="UP000800038"/>
    </source>
</evidence>
<dbReference type="OrthoDB" id="674963at2759"/>
<keyword evidence="2" id="KW-1185">Reference proteome</keyword>
<dbReference type="Pfam" id="PF04502">
    <property type="entry name" value="Saf4_Yju2"/>
    <property type="match status" value="1"/>
</dbReference>
<dbReference type="EMBL" id="ML975997">
    <property type="protein sequence ID" value="KAF1947693.1"/>
    <property type="molecule type" value="Genomic_DNA"/>
</dbReference>
<dbReference type="Proteomes" id="UP000800038">
    <property type="component" value="Unassembled WGS sequence"/>
</dbReference>
<evidence type="ECO:0000313" key="1">
    <source>
        <dbReference type="EMBL" id="KAF1947693.1"/>
    </source>
</evidence>
<dbReference type="AlphaFoldDB" id="A0A6A5T509"/>